<evidence type="ECO:0000313" key="2">
    <source>
        <dbReference type="EMBL" id="KAL3642087.1"/>
    </source>
</evidence>
<dbReference type="EMBL" id="JAVIJP010000016">
    <property type="protein sequence ID" value="KAL3642087.1"/>
    <property type="molecule type" value="Genomic_DNA"/>
</dbReference>
<organism evidence="2 3">
    <name type="scientific">Castilleja foliolosa</name>
    <dbReference type="NCBI Taxonomy" id="1961234"/>
    <lineage>
        <taxon>Eukaryota</taxon>
        <taxon>Viridiplantae</taxon>
        <taxon>Streptophyta</taxon>
        <taxon>Embryophyta</taxon>
        <taxon>Tracheophyta</taxon>
        <taxon>Spermatophyta</taxon>
        <taxon>Magnoliopsida</taxon>
        <taxon>eudicotyledons</taxon>
        <taxon>Gunneridae</taxon>
        <taxon>Pentapetalae</taxon>
        <taxon>asterids</taxon>
        <taxon>lamiids</taxon>
        <taxon>Lamiales</taxon>
        <taxon>Orobanchaceae</taxon>
        <taxon>Pedicularideae</taxon>
        <taxon>Castillejinae</taxon>
        <taxon>Castilleja</taxon>
    </lineage>
</organism>
<feature type="compositionally biased region" description="Basic and acidic residues" evidence="1">
    <location>
        <begin position="146"/>
        <end position="162"/>
    </location>
</feature>
<sequence>MNSKNWQLRPIGQRSITSTPLFRAASNRSSDCARDVEINVCRQKGSRASLSDFLNRNLHRSHVLPTSVQACLGSWMRFTTGLNNLYDCSAKDFFSGLLAPKITRITCIVLLHYIFAVLRDDVVKSVDDYSINGKELHFSSPMGAEQSERGADRESVKKEGREAETKFSIDVAFNMFKNVERDKTDSSNSRSANENGIFNLHNIQQTRKRKNLNEDKPTAQKRLALLGENSKPVQRSRREKIAKEEPIPLFNHYKNGGGWWNDSMEGVDNDEVGCNNVWEGVGCTTLGGIEWH</sequence>
<dbReference type="PANTHER" id="PTHR38382:SF1">
    <property type="entry name" value="RNA-BINDING PROTEIN"/>
    <property type="match status" value="1"/>
</dbReference>
<dbReference type="Proteomes" id="UP001632038">
    <property type="component" value="Unassembled WGS sequence"/>
</dbReference>
<evidence type="ECO:0000256" key="1">
    <source>
        <dbReference type="SAM" id="MobiDB-lite"/>
    </source>
</evidence>
<keyword evidence="3" id="KW-1185">Reference proteome</keyword>
<gene>
    <name evidence="2" type="ORF">CASFOL_012902</name>
</gene>
<name>A0ABD3DJ60_9LAMI</name>
<dbReference type="AlphaFoldDB" id="A0ABD3DJ60"/>
<evidence type="ECO:0000313" key="3">
    <source>
        <dbReference type="Proteomes" id="UP001632038"/>
    </source>
</evidence>
<feature type="region of interest" description="Disordered" evidence="1">
    <location>
        <begin position="140"/>
        <end position="162"/>
    </location>
</feature>
<proteinExistence type="predicted"/>
<protein>
    <submittedName>
        <fullName evidence="2">Uncharacterized protein</fullName>
    </submittedName>
</protein>
<comment type="caution">
    <text evidence="2">The sequence shown here is derived from an EMBL/GenBank/DDBJ whole genome shotgun (WGS) entry which is preliminary data.</text>
</comment>
<dbReference type="PANTHER" id="PTHR38382">
    <property type="entry name" value="RNA-BINDING PROTEIN"/>
    <property type="match status" value="1"/>
</dbReference>
<accession>A0ABD3DJ60</accession>
<reference evidence="3" key="1">
    <citation type="journal article" date="2024" name="IScience">
        <title>Strigolactones Initiate the Formation of Haustorium-like Structures in Castilleja.</title>
        <authorList>
            <person name="Buerger M."/>
            <person name="Peterson D."/>
            <person name="Chory J."/>
        </authorList>
    </citation>
    <scope>NUCLEOTIDE SEQUENCE [LARGE SCALE GENOMIC DNA]</scope>
</reference>